<sequence length="432" mass="48529">MSEESSSPRSVSSSASTSTSVARSRRNNVHDTFTNISVLDLLQTLPLTAAGRPALFGHEVEIYSEEHIGLYDRTLKTPHVHGRCSVTTHRLFYMDETSSPPVAFFVPLEWISRITKEAGFLQRSAKVRIDITTRTPPLATSFLKLSFKDGGRDDFYNPLAASLKRKAWKDTQPSHLSDRRLVKRQFNAADAGIAGIMRRQQETQKETTELAATAFSDLANLMKAAKDMVSLIERYVDTQKAVESAGKEKETPQEDINQLSSLMLDMGITSPVTRENSGAAYHEQLARQLSEYLCEHMPRNGGIMTLSDIYCMFNRARGVELVSPDDLYQAALLQKKLNLGYSVRKFSGGLNVLQTDSHREDKVAERLAKMAHKSSSGYITTSEVSVEMHTSFSLAWEYLKVAEELGKLCRDETFESTNFYPNKFEQFIQAPR</sequence>
<dbReference type="Proteomes" id="UP001163321">
    <property type="component" value="Chromosome 8"/>
</dbReference>
<evidence type="ECO:0000313" key="2">
    <source>
        <dbReference type="Proteomes" id="UP001163321"/>
    </source>
</evidence>
<dbReference type="EMBL" id="CM047587">
    <property type="protein sequence ID" value="KAI9908518.1"/>
    <property type="molecule type" value="Genomic_DNA"/>
</dbReference>
<evidence type="ECO:0000313" key="1">
    <source>
        <dbReference type="EMBL" id="KAI9908518.1"/>
    </source>
</evidence>
<reference evidence="1 2" key="1">
    <citation type="journal article" date="2022" name="bioRxiv">
        <title>The genome of the oomycete Peronosclerospora sorghi, a cosmopolitan pathogen of maize and sorghum, is inflated with dispersed pseudogenes.</title>
        <authorList>
            <person name="Fletcher K."/>
            <person name="Martin F."/>
            <person name="Isakeit T."/>
            <person name="Cavanaugh K."/>
            <person name="Magill C."/>
            <person name="Michelmore R."/>
        </authorList>
    </citation>
    <scope>NUCLEOTIDE SEQUENCE [LARGE SCALE GENOMIC DNA]</scope>
    <source>
        <strain evidence="1">P6</strain>
    </source>
</reference>
<comment type="caution">
    <text evidence="1">The sequence shown here is derived from an EMBL/GenBank/DDBJ whole genome shotgun (WGS) entry which is preliminary data.</text>
</comment>
<organism evidence="1 2">
    <name type="scientific">Peronosclerospora sorghi</name>
    <dbReference type="NCBI Taxonomy" id="230839"/>
    <lineage>
        <taxon>Eukaryota</taxon>
        <taxon>Sar</taxon>
        <taxon>Stramenopiles</taxon>
        <taxon>Oomycota</taxon>
        <taxon>Peronosporomycetes</taxon>
        <taxon>Peronosporales</taxon>
        <taxon>Peronosporaceae</taxon>
        <taxon>Peronosclerospora</taxon>
    </lineage>
</organism>
<protein>
    <submittedName>
        <fullName evidence="1">Uncharacterized protein</fullName>
    </submittedName>
</protein>
<gene>
    <name evidence="1" type="ORF">PsorP6_003928</name>
</gene>
<name>A0ACC0VRM3_9STRA</name>
<keyword evidence="2" id="KW-1185">Reference proteome</keyword>
<proteinExistence type="predicted"/>
<accession>A0ACC0VRM3</accession>